<protein>
    <recommendedName>
        <fullName evidence="3">DUF4393 domain-containing protein</fullName>
    </recommendedName>
</protein>
<dbReference type="Gene3D" id="3.30.110.190">
    <property type="match status" value="1"/>
</dbReference>
<dbReference type="InterPro" id="IPR025506">
    <property type="entry name" value="Abi_alpha"/>
</dbReference>
<reference evidence="1 2" key="1">
    <citation type="submission" date="2023-07" db="EMBL/GenBank/DDBJ databases">
        <title>Sequencing the genomes of 1000 actinobacteria strains.</title>
        <authorList>
            <person name="Klenk H.-P."/>
        </authorList>
    </citation>
    <scope>NUCLEOTIDE SEQUENCE [LARGE SCALE GENOMIC DNA]</scope>
    <source>
        <strain evidence="1 2">DSM 19426</strain>
    </source>
</reference>
<organism evidence="1 2">
    <name type="scientific">Nocardioides marmoribigeumensis</name>
    <dbReference type="NCBI Taxonomy" id="433649"/>
    <lineage>
        <taxon>Bacteria</taxon>
        <taxon>Bacillati</taxon>
        <taxon>Actinomycetota</taxon>
        <taxon>Actinomycetes</taxon>
        <taxon>Propionibacteriales</taxon>
        <taxon>Nocardioidaceae</taxon>
        <taxon>Nocardioides</taxon>
    </lineage>
</organism>
<dbReference type="EMBL" id="JAVDYG010000001">
    <property type="protein sequence ID" value="MDR7362328.1"/>
    <property type="molecule type" value="Genomic_DNA"/>
</dbReference>
<name>A0ABU2BUM1_9ACTN</name>
<evidence type="ECO:0008006" key="3">
    <source>
        <dbReference type="Google" id="ProtNLM"/>
    </source>
</evidence>
<evidence type="ECO:0000313" key="2">
    <source>
        <dbReference type="Proteomes" id="UP001183648"/>
    </source>
</evidence>
<comment type="caution">
    <text evidence="1">The sequence shown here is derived from an EMBL/GenBank/DDBJ whole genome shotgun (WGS) entry which is preliminary data.</text>
</comment>
<dbReference type="RefSeq" id="WP_310301631.1">
    <property type="nucleotide sequence ID" value="NZ_BAAAPS010000008.1"/>
</dbReference>
<accession>A0ABU2BUM1</accession>
<dbReference type="Proteomes" id="UP001183648">
    <property type="component" value="Unassembled WGS sequence"/>
</dbReference>
<evidence type="ECO:0000313" key="1">
    <source>
        <dbReference type="EMBL" id="MDR7362328.1"/>
    </source>
</evidence>
<proteinExistence type="predicted"/>
<gene>
    <name evidence="1" type="ORF">J2S63_001881</name>
</gene>
<dbReference type="Pfam" id="PF14337">
    <property type="entry name" value="Abi_alpha"/>
    <property type="match status" value="1"/>
</dbReference>
<keyword evidence="2" id="KW-1185">Reference proteome</keyword>
<sequence length="308" mass="33591">MSERNGRRQDGRELEVLKGSDHITAADIPGLARVVAVSSFRIGFWAAATGVSAGRRVVDVAMHPGHAGELAEDLQVAAAAISRALVGKDVEERLRHVRSAAAHHPVIRVVTETVENVSPAQAAPPPAAPEPVNPLHEAGQDLLRASRDVWSEDRGHPAYARIIEELAPDEGRILLLLLRKGPQATVDVRTGGLVGTVSSNLVQPNLNMIGALAGCRFVDRVPSYLHNLERLGLIWFSRETLRDPMEYQVLEAQPDVLEAMASVRRAKVVRRSIHLTPFGEDFCRDGLGLHLSMEELEDVPRHAKPQAE</sequence>